<dbReference type="NCBIfam" id="TIGR00797">
    <property type="entry name" value="matE"/>
    <property type="match status" value="1"/>
</dbReference>
<feature type="transmembrane region" description="Helical" evidence="10">
    <location>
        <begin position="192"/>
        <end position="217"/>
    </location>
</feature>
<evidence type="ECO:0000313" key="11">
    <source>
        <dbReference type="EMBL" id="MBA5637030.1"/>
    </source>
</evidence>
<evidence type="ECO:0000256" key="5">
    <source>
        <dbReference type="ARBA" id="ARBA00022692"/>
    </source>
</evidence>
<feature type="transmembrane region" description="Helical" evidence="10">
    <location>
        <begin position="430"/>
        <end position="450"/>
    </location>
</feature>
<dbReference type="GO" id="GO:0005886">
    <property type="term" value="C:plasma membrane"/>
    <property type="evidence" value="ECO:0007669"/>
    <property type="project" value="UniProtKB-SubCell"/>
</dbReference>
<gene>
    <name evidence="11" type="ORF">H3H37_08175</name>
</gene>
<dbReference type="EMBL" id="JACEZT010000004">
    <property type="protein sequence ID" value="MBA5637030.1"/>
    <property type="molecule type" value="Genomic_DNA"/>
</dbReference>
<evidence type="ECO:0000256" key="8">
    <source>
        <dbReference type="ARBA" id="ARBA00023136"/>
    </source>
</evidence>
<protein>
    <recommendedName>
        <fullName evidence="9">Multidrug-efflux transporter</fullName>
    </recommendedName>
</protein>
<dbReference type="AlphaFoldDB" id="A0A7W2EQY6"/>
<evidence type="ECO:0000256" key="1">
    <source>
        <dbReference type="ARBA" id="ARBA00004429"/>
    </source>
</evidence>
<feature type="transmembrane region" description="Helical" evidence="10">
    <location>
        <begin position="246"/>
        <end position="269"/>
    </location>
</feature>
<keyword evidence="12" id="KW-1185">Reference proteome</keyword>
<feature type="transmembrane region" description="Helical" evidence="10">
    <location>
        <begin position="318"/>
        <end position="341"/>
    </location>
</feature>
<name>A0A7W2EQY6_9BURK</name>
<evidence type="ECO:0000256" key="6">
    <source>
        <dbReference type="ARBA" id="ARBA00022989"/>
    </source>
</evidence>
<dbReference type="InterPro" id="IPR050222">
    <property type="entry name" value="MATE_MdtK"/>
</dbReference>
<sequence length="477" mass="51069">MSYSFTLPNIRAEAAGLWRLAWPVLVGQLASVGMGVADVAMTGHASADELAAVSLGASVWSIVIVTVMGIVMAINSIVAHDVGGNELGKIPHTVRQSLWMALGVGVVAAALINLATLLFDHLYLTPHVQAQASRFVHMISIGLPAFAAYRALYGYSASINQTKPVMVIAILGLCFNVVVNWLLIFGNLGFPALGGVGCAVATGLCMWLMLGTMLVWMRISPAYRPTYPFTHWEWPHWPEIRYMLKLGLPIGITYFAEVSVFGSVSLLIARYGVVQVSAHQIALNFASLVFMVPLSFGIGLITRVGHAVGEGNPERARFVAWVGVAMALSFSILSALFILVFRQQIAQAYTSDPQVQQLCAHLLLYAALFQLSDATQVATSSAIRGYKVTRPPMQIQLLSFWGFALPLGYVLGMAPAGLSWAPAAPMAADGFWIGLVVGLTIAAVLLSWSLNRLSLQRVRQGARAAVSTATAGHGALH</sequence>
<dbReference type="PANTHER" id="PTHR43298:SF2">
    <property type="entry name" value="FMN_FAD EXPORTER YEEO-RELATED"/>
    <property type="match status" value="1"/>
</dbReference>
<keyword evidence="2" id="KW-0813">Transport</keyword>
<accession>A0A7W2EQY6</accession>
<proteinExistence type="predicted"/>
<keyword evidence="6 10" id="KW-1133">Transmembrane helix</keyword>
<dbReference type="PIRSF" id="PIRSF006603">
    <property type="entry name" value="DinF"/>
    <property type="match status" value="1"/>
</dbReference>
<keyword evidence="8 10" id="KW-0472">Membrane</keyword>
<dbReference type="InterPro" id="IPR002528">
    <property type="entry name" value="MATE_fam"/>
</dbReference>
<dbReference type="GO" id="GO:0015297">
    <property type="term" value="F:antiporter activity"/>
    <property type="evidence" value="ECO:0007669"/>
    <property type="project" value="UniProtKB-KW"/>
</dbReference>
<dbReference type="Proteomes" id="UP000534388">
    <property type="component" value="Unassembled WGS sequence"/>
</dbReference>
<evidence type="ECO:0000256" key="3">
    <source>
        <dbReference type="ARBA" id="ARBA00022449"/>
    </source>
</evidence>
<evidence type="ECO:0000256" key="7">
    <source>
        <dbReference type="ARBA" id="ARBA00023065"/>
    </source>
</evidence>
<evidence type="ECO:0000256" key="10">
    <source>
        <dbReference type="SAM" id="Phobius"/>
    </source>
</evidence>
<feature type="transmembrane region" description="Helical" evidence="10">
    <location>
        <begin position="20"/>
        <end position="40"/>
    </location>
</feature>
<comment type="caution">
    <text evidence="11">The sequence shown here is derived from an EMBL/GenBank/DDBJ whole genome shotgun (WGS) entry which is preliminary data.</text>
</comment>
<feature type="transmembrane region" description="Helical" evidence="10">
    <location>
        <begin position="98"/>
        <end position="123"/>
    </location>
</feature>
<evidence type="ECO:0000256" key="4">
    <source>
        <dbReference type="ARBA" id="ARBA00022475"/>
    </source>
</evidence>
<reference evidence="11 12" key="1">
    <citation type="submission" date="2020-07" db="EMBL/GenBank/DDBJ databases">
        <title>Novel species isolated from subtropical streams in China.</title>
        <authorList>
            <person name="Lu H."/>
        </authorList>
    </citation>
    <scope>NUCLEOTIDE SEQUENCE [LARGE SCALE GENOMIC DNA]</scope>
    <source>
        <strain evidence="11 12">LX20W</strain>
    </source>
</reference>
<dbReference type="Pfam" id="PF01554">
    <property type="entry name" value="MatE"/>
    <property type="match status" value="2"/>
</dbReference>
<dbReference type="RefSeq" id="WP_182161274.1">
    <property type="nucleotide sequence ID" value="NZ_JACEZT010000004.1"/>
</dbReference>
<dbReference type="PANTHER" id="PTHR43298">
    <property type="entry name" value="MULTIDRUG RESISTANCE PROTEIN NORM-RELATED"/>
    <property type="match status" value="1"/>
</dbReference>
<feature type="transmembrane region" description="Helical" evidence="10">
    <location>
        <begin position="397"/>
        <end position="418"/>
    </location>
</feature>
<keyword evidence="4" id="KW-1003">Cell membrane</keyword>
<evidence type="ECO:0000313" key="12">
    <source>
        <dbReference type="Proteomes" id="UP000534388"/>
    </source>
</evidence>
<keyword evidence="3" id="KW-0050">Antiport</keyword>
<evidence type="ECO:0000256" key="9">
    <source>
        <dbReference type="ARBA" id="ARBA00031636"/>
    </source>
</evidence>
<evidence type="ECO:0000256" key="2">
    <source>
        <dbReference type="ARBA" id="ARBA00022448"/>
    </source>
</evidence>
<dbReference type="GO" id="GO:0006811">
    <property type="term" value="P:monoatomic ion transport"/>
    <property type="evidence" value="ECO:0007669"/>
    <property type="project" value="UniProtKB-KW"/>
</dbReference>
<organism evidence="11 12">
    <name type="scientific">Rugamonas brunnea</name>
    <dbReference type="NCBI Taxonomy" id="2758569"/>
    <lineage>
        <taxon>Bacteria</taxon>
        <taxon>Pseudomonadati</taxon>
        <taxon>Pseudomonadota</taxon>
        <taxon>Betaproteobacteria</taxon>
        <taxon>Burkholderiales</taxon>
        <taxon>Oxalobacteraceae</taxon>
        <taxon>Telluria group</taxon>
        <taxon>Rugamonas</taxon>
    </lineage>
</organism>
<feature type="transmembrane region" description="Helical" evidence="10">
    <location>
        <begin position="52"/>
        <end position="78"/>
    </location>
</feature>
<dbReference type="GO" id="GO:0042910">
    <property type="term" value="F:xenobiotic transmembrane transporter activity"/>
    <property type="evidence" value="ECO:0007669"/>
    <property type="project" value="InterPro"/>
</dbReference>
<keyword evidence="5 10" id="KW-0812">Transmembrane</keyword>
<feature type="transmembrane region" description="Helical" evidence="10">
    <location>
        <begin position="281"/>
        <end position="306"/>
    </location>
</feature>
<keyword evidence="7" id="KW-0406">Ion transport</keyword>
<comment type="subcellular location">
    <subcellularLocation>
        <location evidence="1">Cell inner membrane</location>
        <topology evidence="1">Multi-pass membrane protein</topology>
    </subcellularLocation>
</comment>
<dbReference type="CDD" id="cd13131">
    <property type="entry name" value="MATE_NorM_like"/>
    <property type="match status" value="1"/>
</dbReference>
<feature type="transmembrane region" description="Helical" evidence="10">
    <location>
        <begin position="135"/>
        <end position="153"/>
    </location>
</feature>
<feature type="transmembrane region" description="Helical" evidence="10">
    <location>
        <begin position="165"/>
        <end position="185"/>
    </location>
</feature>
<dbReference type="InterPro" id="IPR048279">
    <property type="entry name" value="MdtK-like"/>
</dbReference>